<keyword evidence="1" id="KW-0436">Ligase</keyword>
<protein>
    <submittedName>
        <fullName evidence="1">Aminoacyl-tRNA ligase</fullName>
    </submittedName>
</protein>
<dbReference type="Proteomes" id="UP000321947">
    <property type="component" value="Unassembled WGS sequence"/>
</dbReference>
<name>A0A5D3BD43_CUCMM</name>
<reference evidence="1 2" key="1">
    <citation type="submission" date="2019-08" db="EMBL/GenBank/DDBJ databases">
        <title>Draft genome sequences of two oriental melons (Cucumis melo L. var makuwa).</title>
        <authorList>
            <person name="Kwon S.-Y."/>
        </authorList>
    </citation>
    <scope>NUCLEOTIDE SEQUENCE [LARGE SCALE GENOMIC DNA]</scope>
    <source>
        <strain evidence="2">cv. Chang Bougi</strain>
        <tissue evidence="1">Leaf</tissue>
    </source>
</reference>
<gene>
    <name evidence="1" type="ORF">E5676_scaffold506G001130</name>
</gene>
<sequence>MRLRKLEVPIFKGEECKSVDGWLHRVERYFMVNRLTEKDKLDVAVLCWEGEALDWFQWKGDRDSIMSWSEFWQLLWKRFRPFDQGDNERY</sequence>
<proteinExistence type="predicted"/>
<evidence type="ECO:0000313" key="1">
    <source>
        <dbReference type="EMBL" id="TYJ97047.1"/>
    </source>
</evidence>
<dbReference type="EMBL" id="SSTD01019069">
    <property type="protein sequence ID" value="TYJ97047.1"/>
    <property type="molecule type" value="Genomic_DNA"/>
</dbReference>
<accession>A0A5D3BD43</accession>
<organism evidence="1 2">
    <name type="scientific">Cucumis melo var. makuwa</name>
    <name type="common">Oriental melon</name>
    <dbReference type="NCBI Taxonomy" id="1194695"/>
    <lineage>
        <taxon>Eukaryota</taxon>
        <taxon>Viridiplantae</taxon>
        <taxon>Streptophyta</taxon>
        <taxon>Embryophyta</taxon>
        <taxon>Tracheophyta</taxon>
        <taxon>Spermatophyta</taxon>
        <taxon>Magnoliopsida</taxon>
        <taxon>eudicotyledons</taxon>
        <taxon>Gunneridae</taxon>
        <taxon>Pentapetalae</taxon>
        <taxon>rosids</taxon>
        <taxon>fabids</taxon>
        <taxon>Cucurbitales</taxon>
        <taxon>Cucurbitaceae</taxon>
        <taxon>Benincaseae</taxon>
        <taxon>Cucumis</taxon>
    </lineage>
</organism>
<dbReference type="AlphaFoldDB" id="A0A5D3BD43"/>
<dbReference type="GO" id="GO:0016874">
    <property type="term" value="F:ligase activity"/>
    <property type="evidence" value="ECO:0007669"/>
    <property type="project" value="UniProtKB-KW"/>
</dbReference>
<evidence type="ECO:0000313" key="2">
    <source>
        <dbReference type="Proteomes" id="UP000321947"/>
    </source>
</evidence>
<comment type="caution">
    <text evidence="1">The sequence shown here is derived from an EMBL/GenBank/DDBJ whole genome shotgun (WGS) entry which is preliminary data.</text>
</comment>